<evidence type="ECO:0000313" key="2">
    <source>
        <dbReference type="EMBL" id="BBZ78242.1"/>
    </source>
</evidence>
<reference evidence="2 3" key="1">
    <citation type="journal article" date="2019" name="Emerg. Microbes Infect.">
        <title>Comprehensive subspecies identification of 175 nontuberculous mycobacteria species based on 7547 genomic profiles.</title>
        <authorList>
            <person name="Matsumoto Y."/>
            <person name="Kinjo T."/>
            <person name="Motooka D."/>
            <person name="Nabeya D."/>
            <person name="Jung N."/>
            <person name="Uechi K."/>
            <person name="Horii T."/>
            <person name="Iida T."/>
            <person name="Fujita J."/>
            <person name="Nakamura S."/>
        </authorList>
    </citation>
    <scope>NUCLEOTIDE SEQUENCE [LARGE SCALE GENOMIC DNA]</scope>
    <source>
        <strain evidence="2 3">JCM 30275</strain>
    </source>
</reference>
<keyword evidence="1" id="KW-0472">Membrane</keyword>
<evidence type="ECO:0000313" key="3">
    <source>
        <dbReference type="Proteomes" id="UP000467249"/>
    </source>
</evidence>
<dbReference type="AlphaFoldDB" id="A0A6N4WE56"/>
<organism evidence="2 3">
    <name type="scientific">Mycolicibacterium anyangense</name>
    <dbReference type="NCBI Taxonomy" id="1431246"/>
    <lineage>
        <taxon>Bacteria</taxon>
        <taxon>Bacillati</taxon>
        <taxon>Actinomycetota</taxon>
        <taxon>Actinomycetes</taxon>
        <taxon>Mycobacteriales</taxon>
        <taxon>Mycobacteriaceae</taxon>
        <taxon>Mycolicibacterium</taxon>
    </lineage>
</organism>
<keyword evidence="1" id="KW-0812">Transmembrane</keyword>
<dbReference type="EMBL" id="AP022620">
    <property type="protein sequence ID" value="BBZ78242.1"/>
    <property type="molecule type" value="Genomic_DNA"/>
</dbReference>
<sequence length="174" mass="17366">MDGMTDGMTGEHDAVGHDDVWGAPAARPPAWSTRTTLTAVAIAGALAVAGGLVIHAATGVSHDGGPGRMGGAGWAPGGPGFPGDSTRPVHSESVVPDGKGGFTTELSQTGNVTAATDTSITVRSADGYTQTFRIDPETRQPRAALHSGDEVTVRGTRAAGVNGTANATAVLPAR</sequence>
<keyword evidence="1" id="KW-1133">Transmembrane helix</keyword>
<protein>
    <recommendedName>
        <fullName evidence="4">DUF5666 domain-containing protein</fullName>
    </recommendedName>
</protein>
<accession>A0A6N4WE56</accession>
<evidence type="ECO:0008006" key="4">
    <source>
        <dbReference type="Google" id="ProtNLM"/>
    </source>
</evidence>
<evidence type="ECO:0000256" key="1">
    <source>
        <dbReference type="SAM" id="Phobius"/>
    </source>
</evidence>
<dbReference type="Proteomes" id="UP000467249">
    <property type="component" value="Chromosome"/>
</dbReference>
<gene>
    <name evidence="2" type="ORF">MANY_35790</name>
</gene>
<keyword evidence="3" id="KW-1185">Reference proteome</keyword>
<name>A0A6N4WE56_9MYCO</name>
<feature type="transmembrane region" description="Helical" evidence="1">
    <location>
        <begin position="37"/>
        <end position="60"/>
    </location>
</feature>
<proteinExistence type="predicted"/>
<dbReference type="KEGG" id="many:MANY_35790"/>